<reference evidence="1 2" key="1">
    <citation type="submission" date="2023-02" db="EMBL/GenBank/DDBJ databases">
        <title>LHISI_Scaffold_Assembly.</title>
        <authorList>
            <person name="Stuart O.P."/>
            <person name="Cleave R."/>
            <person name="Magrath M.J.L."/>
            <person name="Mikheyev A.S."/>
        </authorList>
    </citation>
    <scope>NUCLEOTIDE SEQUENCE [LARGE SCALE GENOMIC DNA]</scope>
    <source>
        <strain evidence="1">Daus_M_001</strain>
        <tissue evidence="1">Leg muscle</tissue>
    </source>
</reference>
<sequence>MVTFTSDSASTMLGNQSGVAKQLLEKFKYIFVWQCVNHRLELAISDAVNEFCGVNNFQIFMDKLYSLYS</sequence>
<evidence type="ECO:0000313" key="1">
    <source>
        <dbReference type="EMBL" id="KAJ8887664.1"/>
    </source>
</evidence>
<name>A0ABQ9HUA5_9NEOP</name>
<protein>
    <recommendedName>
        <fullName evidence="3">DUF4371 domain-containing protein</fullName>
    </recommendedName>
</protein>
<dbReference type="Proteomes" id="UP001159363">
    <property type="component" value="Chromosome X"/>
</dbReference>
<evidence type="ECO:0000313" key="2">
    <source>
        <dbReference type="Proteomes" id="UP001159363"/>
    </source>
</evidence>
<dbReference type="PANTHER" id="PTHR46880">
    <property type="entry name" value="RAS-ASSOCIATING DOMAIN-CONTAINING PROTEIN"/>
    <property type="match status" value="1"/>
</dbReference>
<keyword evidence="2" id="KW-1185">Reference proteome</keyword>
<dbReference type="EMBL" id="JARBHB010000004">
    <property type="protein sequence ID" value="KAJ8887664.1"/>
    <property type="molecule type" value="Genomic_DNA"/>
</dbReference>
<dbReference type="PANTHER" id="PTHR46880:SF8">
    <property type="entry name" value="E3 SUMO-PROTEIN LIGASE KIAA1586"/>
    <property type="match status" value="1"/>
</dbReference>
<evidence type="ECO:0008006" key="3">
    <source>
        <dbReference type="Google" id="ProtNLM"/>
    </source>
</evidence>
<accession>A0ABQ9HUA5</accession>
<organism evidence="1 2">
    <name type="scientific">Dryococelus australis</name>
    <dbReference type="NCBI Taxonomy" id="614101"/>
    <lineage>
        <taxon>Eukaryota</taxon>
        <taxon>Metazoa</taxon>
        <taxon>Ecdysozoa</taxon>
        <taxon>Arthropoda</taxon>
        <taxon>Hexapoda</taxon>
        <taxon>Insecta</taxon>
        <taxon>Pterygota</taxon>
        <taxon>Neoptera</taxon>
        <taxon>Polyneoptera</taxon>
        <taxon>Phasmatodea</taxon>
        <taxon>Verophasmatodea</taxon>
        <taxon>Anareolatae</taxon>
        <taxon>Phasmatidae</taxon>
        <taxon>Eurycanthinae</taxon>
        <taxon>Dryococelus</taxon>
    </lineage>
</organism>
<gene>
    <name evidence="1" type="ORF">PR048_013882</name>
</gene>
<comment type="caution">
    <text evidence="1">The sequence shown here is derived from an EMBL/GenBank/DDBJ whole genome shotgun (WGS) entry which is preliminary data.</text>
</comment>
<proteinExistence type="predicted"/>